<dbReference type="EMBL" id="JAUSVO010000006">
    <property type="protein sequence ID" value="MDQ0439891.1"/>
    <property type="molecule type" value="Genomic_DNA"/>
</dbReference>
<reference evidence="1 2" key="1">
    <citation type="submission" date="2023-07" db="EMBL/GenBank/DDBJ databases">
        <title>Genomic Encyclopedia of Type Strains, Phase IV (KMG-IV): sequencing the most valuable type-strain genomes for metagenomic binning, comparative biology and taxonomic classification.</title>
        <authorList>
            <person name="Goeker M."/>
        </authorList>
    </citation>
    <scope>NUCLEOTIDE SEQUENCE [LARGE SCALE GENOMIC DNA]</scope>
    <source>
        <strain evidence="1 2">B6-8</strain>
    </source>
</reference>
<organism evidence="1 2">
    <name type="scientific">Kaistia dalseonensis</name>
    <dbReference type="NCBI Taxonomy" id="410840"/>
    <lineage>
        <taxon>Bacteria</taxon>
        <taxon>Pseudomonadati</taxon>
        <taxon>Pseudomonadota</taxon>
        <taxon>Alphaproteobacteria</taxon>
        <taxon>Hyphomicrobiales</taxon>
        <taxon>Kaistiaceae</taxon>
        <taxon>Kaistia</taxon>
    </lineage>
</organism>
<evidence type="ECO:0008006" key="3">
    <source>
        <dbReference type="Google" id="ProtNLM"/>
    </source>
</evidence>
<keyword evidence="2" id="KW-1185">Reference proteome</keyword>
<evidence type="ECO:0000313" key="1">
    <source>
        <dbReference type="EMBL" id="MDQ0439891.1"/>
    </source>
</evidence>
<evidence type="ECO:0000313" key="2">
    <source>
        <dbReference type="Proteomes" id="UP001241603"/>
    </source>
</evidence>
<protein>
    <recommendedName>
        <fullName evidence="3">DUF2924 domain-containing protein</fullName>
    </recommendedName>
</protein>
<accession>A0ABU0HC65</accession>
<name>A0ABU0HC65_9HYPH</name>
<gene>
    <name evidence="1" type="ORF">QO014_004297</name>
</gene>
<dbReference type="Pfam" id="PF11149">
    <property type="entry name" value="DUF2924"/>
    <property type="match status" value="1"/>
</dbReference>
<comment type="caution">
    <text evidence="1">The sequence shown here is derived from an EMBL/GenBank/DDBJ whole genome shotgun (WGS) entry which is preliminary data.</text>
</comment>
<sequence length="173" mass="19621">MSRTRQSARTTPQPIALAAEIDGLAKLDLHALRVRWRKLTRKEAPEHLGRALLIRIIAYRMQARIHGDLDADSVRQLEQIAGDHECRRRAGAVKPKAVPLVAPAPRDRGHRPGTLFIREYAGEMHVVRQRRRLRMAGSGLPFALGDRAAHHWHELERPPVLRPAGQHRDDVGR</sequence>
<proteinExistence type="predicted"/>
<dbReference type="InterPro" id="IPR021322">
    <property type="entry name" value="DUF2924"/>
</dbReference>
<dbReference type="Proteomes" id="UP001241603">
    <property type="component" value="Unassembled WGS sequence"/>
</dbReference>